<keyword evidence="2" id="KW-1133">Transmembrane helix</keyword>
<keyword evidence="1" id="KW-0175">Coiled coil</keyword>
<keyword evidence="2" id="KW-0472">Membrane</keyword>
<dbReference type="Proteomes" id="UP001165287">
    <property type="component" value="Unassembled WGS sequence"/>
</dbReference>
<name>A0ABS7UX73_9BACI</name>
<dbReference type="RefSeq" id="WP_224140985.1">
    <property type="nucleotide sequence ID" value="NZ_JAIQUM010000059.1"/>
</dbReference>
<feature type="transmembrane region" description="Helical" evidence="2">
    <location>
        <begin position="51"/>
        <end position="72"/>
    </location>
</feature>
<protein>
    <submittedName>
        <fullName evidence="3">Uncharacterized protein</fullName>
    </submittedName>
</protein>
<organism evidence="3 4">
    <name type="scientific">Metabacillus rhizolycopersici</name>
    <dbReference type="NCBI Taxonomy" id="2875709"/>
    <lineage>
        <taxon>Bacteria</taxon>
        <taxon>Bacillati</taxon>
        <taxon>Bacillota</taxon>
        <taxon>Bacilli</taxon>
        <taxon>Bacillales</taxon>
        <taxon>Bacillaceae</taxon>
        <taxon>Metabacillus</taxon>
    </lineage>
</organism>
<evidence type="ECO:0000313" key="3">
    <source>
        <dbReference type="EMBL" id="MBZ5752530.1"/>
    </source>
</evidence>
<keyword evidence="2" id="KW-0812">Transmembrane</keyword>
<evidence type="ECO:0000313" key="4">
    <source>
        <dbReference type="Proteomes" id="UP001165287"/>
    </source>
</evidence>
<gene>
    <name evidence="3" type="ORF">K9V48_20350</name>
</gene>
<evidence type="ECO:0000256" key="1">
    <source>
        <dbReference type="SAM" id="Coils"/>
    </source>
</evidence>
<feature type="coiled-coil region" evidence="1">
    <location>
        <begin position="107"/>
        <end position="152"/>
    </location>
</feature>
<keyword evidence="4" id="KW-1185">Reference proteome</keyword>
<evidence type="ECO:0000256" key="2">
    <source>
        <dbReference type="SAM" id="Phobius"/>
    </source>
</evidence>
<accession>A0ABS7UX73</accession>
<dbReference type="EMBL" id="JAIQUM010000059">
    <property type="protein sequence ID" value="MBZ5752530.1"/>
    <property type="molecule type" value="Genomic_DNA"/>
</dbReference>
<proteinExistence type="predicted"/>
<sequence>MATIDNKVFEERMRKLKNSYEQIPTVSSTEKIMEVVKQNEKPTKKRMSFQLPYVASFIGVLLLGGILAMQLLSQTNNLTNSGKAPTEDTINQTVTEAEIEMAIKEIRGHYERKLGELKEELQSEDAQQYGFVQEAKKAVEKFEQRKNYASQTELTTYMERVNEIITLRVSMPDEEFELLENAAKSGETIKNNQLFGYIDKLNMLHERFHEQWIPLYERNQHTITDITAYVNELNNGNELTGDPDYLELIKTLRKNGYYFYHEGEGYVNFKPDYTNIYNQLADSLGDDAKLYLKLESEKTRLMDGALTSSHKELGERLLEMESFVLNYPSFLKIDQIKEQYRMYIDVYLKGTNNTRIVTEDGEISNEVKANFEALLNENEYSETAKIVSRYVQKLEETQFILTDELRAEVIELPKVLKPQSEEYSTYTYLLPISDEMIVRYEEFKARGDLTLFYGLGGNTVEMSVARIYMYAVEKGDYDTAYQLSYNGTDSELPNQEQFVKEMQQATVDYQALSNDVVKVSTNYEQNGEEINQLLIKENGETIVMHMKLENGYPKVVNHQH</sequence>
<comment type="caution">
    <text evidence="3">The sequence shown here is derived from an EMBL/GenBank/DDBJ whole genome shotgun (WGS) entry which is preliminary data.</text>
</comment>
<reference evidence="3" key="1">
    <citation type="submission" date="2024-05" db="EMBL/GenBank/DDBJ databases">
        <title>Metabacillus sp. nov., isolated from the rhizosphere soil of tomato plants.</title>
        <authorList>
            <person name="Ma R."/>
        </authorList>
    </citation>
    <scope>NUCLEOTIDE SEQUENCE</scope>
    <source>
        <strain evidence="3">DBTR6</strain>
    </source>
</reference>